<sequence>MHRPLTLVVAILTFRRCEELRRHLPEVARHVESLTAASPGPISASVLVVDNDPSGSAGPVVEEMGPAVRYVCEPDPGIAAARNRAVDEAAGADLLVFIDDDERPLPGWLPALVDTWAVHRPVAVPGRVLPRYASPPETWLIAGGFFDRPVRASGTRMPTAAAGNLLIDLRQLRSSGLRFEEPFGRTGGEDSLLGRRLVQQGLQIIWCAESAVEDVIPAERLTRSWVLRRAWSQGNLQSLIDVRLAAGRWRRAYVTAYRLAAGCALIGRGMPRVVIGYACRRKRLQAQGAGASFRGMGMIAGACGRRFEQYARSDAPT</sequence>
<dbReference type="Pfam" id="PF00535">
    <property type="entry name" value="Glycos_transf_2"/>
    <property type="match status" value="1"/>
</dbReference>
<evidence type="ECO:0000256" key="2">
    <source>
        <dbReference type="ARBA" id="ARBA00006739"/>
    </source>
</evidence>
<evidence type="ECO:0000256" key="4">
    <source>
        <dbReference type="ARBA" id="ARBA00022679"/>
    </source>
</evidence>
<dbReference type="AlphaFoldDB" id="A0A853DLE2"/>
<dbReference type="PANTHER" id="PTHR43179">
    <property type="entry name" value="RHAMNOSYLTRANSFERASE WBBL"/>
    <property type="match status" value="1"/>
</dbReference>
<dbReference type="EMBL" id="JACCFW010000001">
    <property type="protein sequence ID" value="NYJ75541.1"/>
    <property type="molecule type" value="Genomic_DNA"/>
</dbReference>
<evidence type="ECO:0000256" key="1">
    <source>
        <dbReference type="ARBA" id="ARBA00004776"/>
    </source>
</evidence>
<dbReference type="InterPro" id="IPR029044">
    <property type="entry name" value="Nucleotide-diphossugar_trans"/>
</dbReference>
<dbReference type="GO" id="GO:0016757">
    <property type="term" value="F:glycosyltransferase activity"/>
    <property type="evidence" value="ECO:0007669"/>
    <property type="project" value="UniProtKB-KW"/>
</dbReference>
<evidence type="ECO:0000313" key="7">
    <source>
        <dbReference type="Proteomes" id="UP000571817"/>
    </source>
</evidence>
<accession>A0A853DLE2</accession>
<proteinExistence type="inferred from homology"/>
<protein>
    <submittedName>
        <fullName evidence="6">Glycosyltransferase involved in cell wall biosynthesis</fullName>
    </submittedName>
</protein>
<reference evidence="6 7" key="1">
    <citation type="submission" date="2020-07" db="EMBL/GenBank/DDBJ databases">
        <title>Sequencing the genomes of 1000 actinobacteria strains.</title>
        <authorList>
            <person name="Klenk H.-P."/>
        </authorList>
    </citation>
    <scope>NUCLEOTIDE SEQUENCE [LARGE SCALE GENOMIC DNA]</scope>
    <source>
        <strain evidence="6 7">DSM 29531</strain>
    </source>
</reference>
<feature type="domain" description="Glycosyltransferase 2-like" evidence="5">
    <location>
        <begin position="26"/>
        <end position="140"/>
    </location>
</feature>
<keyword evidence="7" id="KW-1185">Reference proteome</keyword>
<name>A0A853DLE2_9MICO</name>
<dbReference type="Gene3D" id="3.90.550.10">
    <property type="entry name" value="Spore Coat Polysaccharide Biosynthesis Protein SpsA, Chain A"/>
    <property type="match status" value="1"/>
</dbReference>
<evidence type="ECO:0000256" key="3">
    <source>
        <dbReference type="ARBA" id="ARBA00022676"/>
    </source>
</evidence>
<dbReference type="RefSeq" id="WP_179482301.1">
    <property type="nucleotide sequence ID" value="NZ_JACCFW010000001.1"/>
</dbReference>
<keyword evidence="3" id="KW-0328">Glycosyltransferase</keyword>
<keyword evidence="4 6" id="KW-0808">Transferase</keyword>
<dbReference type="PANTHER" id="PTHR43179:SF12">
    <property type="entry name" value="GALACTOFURANOSYLTRANSFERASE GLFT2"/>
    <property type="match status" value="1"/>
</dbReference>
<dbReference type="CDD" id="cd00761">
    <property type="entry name" value="Glyco_tranf_GTA_type"/>
    <property type="match status" value="1"/>
</dbReference>
<organism evidence="6 7">
    <name type="scientific">Allobranchiibius huperziae</name>
    <dbReference type="NCBI Taxonomy" id="1874116"/>
    <lineage>
        <taxon>Bacteria</taxon>
        <taxon>Bacillati</taxon>
        <taxon>Actinomycetota</taxon>
        <taxon>Actinomycetes</taxon>
        <taxon>Micrococcales</taxon>
        <taxon>Dermacoccaceae</taxon>
        <taxon>Allobranchiibius</taxon>
    </lineage>
</organism>
<evidence type="ECO:0000313" key="6">
    <source>
        <dbReference type="EMBL" id="NYJ75541.1"/>
    </source>
</evidence>
<dbReference type="SUPFAM" id="SSF53448">
    <property type="entry name" value="Nucleotide-diphospho-sugar transferases"/>
    <property type="match status" value="1"/>
</dbReference>
<comment type="pathway">
    <text evidence="1">Cell wall biogenesis; cell wall polysaccharide biosynthesis.</text>
</comment>
<gene>
    <name evidence="6" type="ORF">HNR15_002504</name>
</gene>
<evidence type="ECO:0000259" key="5">
    <source>
        <dbReference type="Pfam" id="PF00535"/>
    </source>
</evidence>
<comment type="similarity">
    <text evidence="2">Belongs to the glycosyltransferase 2 family.</text>
</comment>
<dbReference type="InterPro" id="IPR001173">
    <property type="entry name" value="Glyco_trans_2-like"/>
</dbReference>
<comment type="caution">
    <text evidence="6">The sequence shown here is derived from an EMBL/GenBank/DDBJ whole genome shotgun (WGS) entry which is preliminary data.</text>
</comment>
<dbReference type="Proteomes" id="UP000571817">
    <property type="component" value="Unassembled WGS sequence"/>
</dbReference>